<reference evidence="5" key="1">
    <citation type="journal article" date="2019" name="Int. J. Syst. Evol. Microbiol.">
        <title>The Global Catalogue of Microorganisms (GCM) 10K type strain sequencing project: providing services to taxonomists for standard genome sequencing and annotation.</title>
        <authorList>
            <consortium name="The Broad Institute Genomics Platform"/>
            <consortium name="The Broad Institute Genome Sequencing Center for Infectious Disease"/>
            <person name="Wu L."/>
            <person name="Ma J."/>
        </authorList>
    </citation>
    <scope>NUCLEOTIDE SEQUENCE [LARGE SCALE GENOMIC DNA]</scope>
    <source>
        <strain evidence="5">CECT 7956</strain>
    </source>
</reference>
<dbReference type="NCBIfam" id="NF003559">
    <property type="entry name" value="PRK05234.1"/>
    <property type="match status" value="1"/>
</dbReference>
<organism evidence="4 5">
    <name type="scientific">Lacihabitans lacunae</name>
    <dbReference type="NCBI Taxonomy" id="1028214"/>
    <lineage>
        <taxon>Bacteria</taxon>
        <taxon>Pseudomonadati</taxon>
        <taxon>Bacteroidota</taxon>
        <taxon>Cytophagia</taxon>
        <taxon>Cytophagales</taxon>
        <taxon>Leadbetterellaceae</taxon>
        <taxon>Lacihabitans</taxon>
    </lineage>
</organism>
<dbReference type="PANTHER" id="PTHR30492:SF0">
    <property type="entry name" value="METHYLGLYOXAL SYNTHASE"/>
    <property type="match status" value="1"/>
</dbReference>
<accession>A0ABV7YUX3</accession>
<dbReference type="InterPro" id="IPR004363">
    <property type="entry name" value="Methylgl_synth"/>
</dbReference>
<dbReference type="Pfam" id="PF02142">
    <property type="entry name" value="MGS"/>
    <property type="match status" value="1"/>
</dbReference>
<gene>
    <name evidence="2" type="primary">mgsA</name>
    <name evidence="4" type="ORF">ACFOOI_08575</name>
</gene>
<dbReference type="EMBL" id="JBHRYQ010000001">
    <property type="protein sequence ID" value="MFC3810706.1"/>
    <property type="molecule type" value="Genomic_DNA"/>
</dbReference>
<feature type="active site" description="Proton donor/acceptor" evidence="2">
    <location>
        <position position="69"/>
    </location>
</feature>
<dbReference type="SUPFAM" id="SSF52335">
    <property type="entry name" value="Methylglyoxal synthase-like"/>
    <property type="match status" value="1"/>
</dbReference>
<feature type="binding site" evidence="2">
    <location>
        <begin position="63"/>
        <end position="64"/>
    </location>
    <ligand>
        <name>substrate</name>
    </ligand>
</feature>
<sequence>MLTRTLAKNKRIAMIAHDNKKQELMEWSKYNKVTLQKHEIFATGTTGNLLEETLDMRVTKMLSGPLGGDQQIGALIAEGKIDILIFFWDPMAAQPHDPDIKALLRLGVTWNIPIASDRSTADFLLTSSLFHETYEVKIPNYSEYLKRKL</sequence>
<dbReference type="PANTHER" id="PTHR30492">
    <property type="entry name" value="METHYLGLYOXAL SYNTHASE"/>
    <property type="match status" value="1"/>
</dbReference>
<feature type="domain" description="MGS-like" evidence="3">
    <location>
        <begin position="4"/>
        <end position="149"/>
    </location>
</feature>
<feature type="binding site" evidence="2">
    <location>
        <position position="21"/>
    </location>
    <ligand>
        <name>substrate</name>
    </ligand>
</feature>
<feature type="binding site" evidence="2">
    <location>
        <position position="17"/>
    </location>
    <ligand>
        <name>substrate</name>
    </ligand>
</feature>
<comment type="function">
    <text evidence="2">Catalyzes the formation of methylglyoxal from dihydroxyacetone phosphate.</text>
</comment>
<protein>
    <recommendedName>
        <fullName evidence="2">Methylglyoxal synthase</fullName>
        <shortName evidence="2">MGS</shortName>
        <ecNumber evidence="2">4.2.3.3</ecNumber>
    </recommendedName>
</protein>
<proteinExistence type="inferred from homology"/>
<dbReference type="SMART" id="SM00851">
    <property type="entry name" value="MGS"/>
    <property type="match status" value="1"/>
</dbReference>
<dbReference type="HAMAP" id="MF_00549">
    <property type="entry name" value="Methylglyoxal_synth"/>
    <property type="match status" value="1"/>
</dbReference>
<feature type="binding site" evidence="2">
    <location>
        <position position="96"/>
    </location>
    <ligand>
        <name>substrate</name>
    </ligand>
</feature>
<dbReference type="Proteomes" id="UP001595616">
    <property type="component" value="Unassembled WGS sequence"/>
</dbReference>
<keyword evidence="2 4" id="KW-0456">Lyase</keyword>
<keyword evidence="5" id="KW-1185">Reference proteome</keyword>
<feature type="binding site" evidence="2">
    <location>
        <begin position="43"/>
        <end position="46"/>
    </location>
    <ligand>
        <name>substrate</name>
    </ligand>
</feature>
<dbReference type="PIRSF" id="PIRSF006614">
    <property type="entry name" value="Methylglyox_syn"/>
    <property type="match status" value="1"/>
</dbReference>
<comment type="catalytic activity">
    <reaction evidence="2">
        <text>dihydroxyacetone phosphate = methylglyoxal + phosphate</text>
        <dbReference type="Rhea" id="RHEA:17937"/>
        <dbReference type="ChEBI" id="CHEBI:17158"/>
        <dbReference type="ChEBI" id="CHEBI:43474"/>
        <dbReference type="ChEBI" id="CHEBI:57642"/>
        <dbReference type="EC" id="4.2.3.3"/>
    </reaction>
</comment>
<dbReference type="InterPro" id="IPR036914">
    <property type="entry name" value="MGS-like_dom_sf"/>
</dbReference>
<dbReference type="PROSITE" id="PS01335">
    <property type="entry name" value="METHYLGLYOXAL_SYNTH"/>
    <property type="match status" value="1"/>
</dbReference>
<dbReference type="RefSeq" id="WP_379837053.1">
    <property type="nucleotide sequence ID" value="NZ_JBHRYQ010000001.1"/>
</dbReference>
<evidence type="ECO:0000256" key="2">
    <source>
        <dbReference type="HAMAP-Rule" id="MF_00549"/>
    </source>
</evidence>
<dbReference type="InterPro" id="IPR011607">
    <property type="entry name" value="MGS-like_dom"/>
</dbReference>
<evidence type="ECO:0000259" key="3">
    <source>
        <dbReference type="PROSITE" id="PS51855"/>
    </source>
</evidence>
<name>A0ABV7YUX3_9BACT</name>
<comment type="similarity">
    <text evidence="1 2">Belongs to the methylglyoxal synthase family.</text>
</comment>
<dbReference type="CDD" id="cd01422">
    <property type="entry name" value="MGS"/>
    <property type="match status" value="1"/>
</dbReference>
<dbReference type="InterPro" id="IPR018148">
    <property type="entry name" value="Methylglyoxal_synth_AS"/>
</dbReference>
<evidence type="ECO:0000313" key="5">
    <source>
        <dbReference type="Proteomes" id="UP001595616"/>
    </source>
</evidence>
<evidence type="ECO:0000313" key="4">
    <source>
        <dbReference type="EMBL" id="MFC3810706.1"/>
    </source>
</evidence>
<dbReference type="Gene3D" id="3.40.50.1380">
    <property type="entry name" value="Methylglyoxal synthase-like domain"/>
    <property type="match status" value="1"/>
</dbReference>
<evidence type="ECO:0000256" key="1">
    <source>
        <dbReference type="ARBA" id="ARBA00006287"/>
    </source>
</evidence>
<comment type="caution">
    <text evidence="4">The sequence shown here is derived from an EMBL/GenBank/DDBJ whole genome shotgun (WGS) entry which is preliminary data.</text>
</comment>
<dbReference type="PROSITE" id="PS51855">
    <property type="entry name" value="MGS"/>
    <property type="match status" value="1"/>
</dbReference>
<dbReference type="GO" id="GO:0008929">
    <property type="term" value="F:methylglyoxal synthase activity"/>
    <property type="evidence" value="ECO:0007669"/>
    <property type="project" value="UniProtKB-EC"/>
</dbReference>
<dbReference type="NCBIfam" id="TIGR00160">
    <property type="entry name" value="MGSA"/>
    <property type="match status" value="1"/>
</dbReference>
<dbReference type="EC" id="4.2.3.3" evidence="2"/>